<gene>
    <name evidence="2" type="ORF">E6C48_19690</name>
</gene>
<organism evidence="2 3">
    <name type="scientific">Ollibium composti</name>
    <dbReference type="NCBI Taxonomy" id="2675109"/>
    <lineage>
        <taxon>Bacteria</taxon>
        <taxon>Pseudomonadati</taxon>
        <taxon>Pseudomonadota</taxon>
        <taxon>Alphaproteobacteria</taxon>
        <taxon>Hyphomicrobiales</taxon>
        <taxon>Phyllobacteriaceae</taxon>
        <taxon>Ollibium</taxon>
    </lineage>
</organism>
<dbReference type="Proteomes" id="UP000306441">
    <property type="component" value="Unassembled WGS sequence"/>
</dbReference>
<comment type="caution">
    <text evidence="2">The sequence shown here is derived from an EMBL/GenBank/DDBJ whole genome shotgun (WGS) entry which is preliminary data.</text>
</comment>
<evidence type="ECO:0000256" key="1">
    <source>
        <dbReference type="SAM" id="SignalP"/>
    </source>
</evidence>
<evidence type="ECO:0008006" key="4">
    <source>
        <dbReference type="Google" id="ProtNLM"/>
    </source>
</evidence>
<dbReference type="EMBL" id="SSNY01000013">
    <property type="protein sequence ID" value="THF55111.1"/>
    <property type="molecule type" value="Genomic_DNA"/>
</dbReference>
<proteinExistence type="predicted"/>
<keyword evidence="3" id="KW-1185">Reference proteome</keyword>
<name>A0ABY2Q2J4_9HYPH</name>
<evidence type="ECO:0000313" key="2">
    <source>
        <dbReference type="EMBL" id="THF55111.1"/>
    </source>
</evidence>
<keyword evidence="1" id="KW-0732">Signal</keyword>
<evidence type="ECO:0000313" key="3">
    <source>
        <dbReference type="Proteomes" id="UP000306441"/>
    </source>
</evidence>
<dbReference type="RefSeq" id="WP_136359883.1">
    <property type="nucleotide sequence ID" value="NZ_SSNY01000013.1"/>
</dbReference>
<protein>
    <recommendedName>
        <fullName evidence="4">Lipoprotein</fullName>
    </recommendedName>
</protein>
<accession>A0ABY2Q2J4</accession>
<sequence length="113" mass="12332">MACRHVVLALSLLALAGCGISQTNYDASREALRGSPSLRNDFVRTCTRNISRKPYATRRNIAKLMNASVSSTPRLYCSRLTRGIANGRLSRSDINAAARGQVTPTIVRVLQGR</sequence>
<feature type="signal peptide" evidence="1">
    <location>
        <begin position="1"/>
        <end position="16"/>
    </location>
</feature>
<dbReference type="PROSITE" id="PS51257">
    <property type="entry name" value="PROKAR_LIPOPROTEIN"/>
    <property type="match status" value="1"/>
</dbReference>
<feature type="chain" id="PRO_5045149266" description="Lipoprotein" evidence="1">
    <location>
        <begin position="17"/>
        <end position="113"/>
    </location>
</feature>
<reference evidence="2 3" key="1">
    <citation type="submission" date="2019-04" db="EMBL/GenBank/DDBJ databases">
        <title>Mesorhizobium composti sp. nov., isolated from compost.</title>
        <authorList>
            <person name="Lin S.-Y."/>
            <person name="Hameed A."/>
            <person name="Hsieh Y.-T."/>
            <person name="Young C.-C."/>
        </authorList>
    </citation>
    <scope>NUCLEOTIDE SEQUENCE [LARGE SCALE GENOMIC DNA]</scope>
    <source>
        <strain evidence="2 3">CC-YTH430</strain>
    </source>
</reference>